<reference evidence="1 2" key="1">
    <citation type="journal article" date="2018" name="IMA Fungus">
        <title>IMA Genome-F 10: Nine draft genome sequences of Claviceps purpurea s.lat., including C. arundinis, C. humidiphila, and C. cf. spartinae, pseudomolecules for the pitch canker pathogen Fusarium circinatum, draft genome of Davidsoniella eucalypti, Grosmannia galeiformis, Quambalaria eucalypti, and Teratosphaeria destructans.</title>
        <authorList>
            <person name="Wingfield B.D."/>
            <person name="Liu M."/>
            <person name="Nguyen H.D."/>
            <person name="Lane F.A."/>
            <person name="Morgan S.W."/>
            <person name="De Vos L."/>
            <person name="Wilken P.M."/>
            <person name="Duong T.A."/>
            <person name="Aylward J."/>
            <person name="Coetzee M.P."/>
            <person name="Dadej K."/>
            <person name="De Beer Z.W."/>
            <person name="Findlay W."/>
            <person name="Havenga M."/>
            <person name="Kolarik M."/>
            <person name="Menzies J.G."/>
            <person name="Naidoo K."/>
            <person name="Pochopski O."/>
            <person name="Shoukouhi P."/>
            <person name="Santana Q.C."/>
            <person name="Seifert K.A."/>
            <person name="Soal N."/>
            <person name="Steenkamp E.T."/>
            <person name="Tatham C.T."/>
            <person name="van der Nest M.A."/>
            <person name="Wingfield M.J."/>
        </authorList>
    </citation>
    <scope>NUCLEOTIDE SEQUENCE [LARGE SCALE GENOMIC DNA]</scope>
    <source>
        <strain evidence="1">CMW44962</strain>
    </source>
</reference>
<dbReference type="OrthoDB" id="10616614at2759"/>
<protein>
    <submittedName>
        <fullName evidence="1">Uncharacterized protein</fullName>
    </submittedName>
</protein>
<dbReference type="AlphaFoldDB" id="A0A9W7SKX2"/>
<evidence type="ECO:0000313" key="1">
    <source>
        <dbReference type="EMBL" id="KAH9820963.1"/>
    </source>
</evidence>
<accession>A0A9W7SKX2</accession>
<feature type="non-terminal residue" evidence="1">
    <location>
        <position position="1"/>
    </location>
</feature>
<organism evidence="1 2">
    <name type="scientific">Teratosphaeria destructans</name>
    <dbReference type="NCBI Taxonomy" id="418781"/>
    <lineage>
        <taxon>Eukaryota</taxon>
        <taxon>Fungi</taxon>
        <taxon>Dikarya</taxon>
        <taxon>Ascomycota</taxon>
        <taxon>Pezizomycotina</taxon>
        <taxon>Dothideomycetes</taxon>
        <taxon>Dothideomycetidae</taxon>
        <taxon>Mycosphaerellales</taxon>
        <taxon>Teratosphaeriaceae</taxon>
        <taxon>Teratosphaeria</taxon>
    </lineage>
</organism>
<name>A0A9W7SKX2_9PEZI</name>
<gene>
    <name evidence="1" type="ORF">Tdes44962_MAKER05053</name>
</gene>
<comment type="caution">
    <text evidence="1">The sequence shown here is derived from an EMBL/GenBank/DDBJ whole genome shotgun (WGS) entry which is preliminary data.</text>
</comment>
<dbReference type="Proteomes" id="UP001138500">
    <property type="component" value="Unassembled WGS sequence"/>
</dbReference>
<proteinExistence type="predicted"/>
<sequence>PAALLRPRTTPPVTLLLSPLQRPLRTTVRYLLSLSPFHLSCIRAWEIRSPHGAWLGLRAGCVYTLVYVRRERCWRVGVRREGAEGRVVRDVLFEDLEGVGLGIGRAKAEAMEGFLGARGRGGSGREEGLALQDLVALLGGLAC</sequence>
<reference evidence="1 2" key="2">
    <citation type="journal article" date="2021" name="Curr. Genet.">
        <title>Genetic response to nitrogen starvation in the aggressive Eucalyptus foliar pathogen Teratosphaeria destructans.</title>
        <authorList>
            <person name="Havenga M."/>
            <person name="Wingfield B.D."/>
            <person name="Wingfield M.J."/>
            <person name="Dreyer L.L."/>
            <person name="Roets F."/>
            <person name="Aylward J."/>
        </authorList>
    </citation>
    <scope>NUCLEOTIDE SEQUENCE [LARGE SCALE GENOMIC DNA]</scope>
    <source>
        <strain evidence="1">CMW44962</strain>
    </source>
</reference>
<dbReference type="EMBL" id="RIBY02002278">
    <property type="protein sequence ID" value="KAH9820963.1"/>
    <property type="molecule type" value="Genomic_DNA"/>
</dbReference>
<keyword evidence="2" id="KW-1185">Reference proteome</keyword>
<evidence type="ECO:0000313" key="2">
    <source>
        <dbReference type="Proteomes" id="UP001138500"/>
    </source>
</evidence>